<name>A0ACC2XGV7_9TREE</name>
<evidence type="ECO:0000313" key="1">
    <source>
        <dbReference type="EMBL" id="KAJ9123263.1"/>
    </source>
</evidence>
<organism evidence="1 2">
    <name type="scientific">Naganishia vaughanmartiniae</name>
    <dbReference type="NCBI Taxonomy" id="1424756"/>
    <lineage>
        <taxon>Eukaryota</taxon>
        <taxon>Fungi</taxon>
        <taxon>Dikarya</taxon>
        <taxon>Basidiomycota</taxon>
        <taxon>Agaricomycotina</taxon>
        <taxon>Tremellomycetes</taxon>
        <taxon>Filobasidiales</taxon>
        <taxon>Filobasidiaceae</taxon>
        <taxon>Naganishia</taxon>
    </lineage>
</organism>
<reference evidence="1" key="1">
    <citation type="submission" date="2023-04" db="EMBL/GenBank/DDBJ databases">
        <title>Draft Genome sequencing of Naganishia species isolated from polar environments using Oxford Nanopore Technology.</title>
        <authorList>
            <person name="Leo P."/>
            <person name="Venkateswaran K."/>
        </authorList>
    </citation>
    <scope>NUCLEOTIDE SEQUENCE</scope>
    <source>
        <strain evidence="1">MNA-CCFEE 5425</strain>
    </source>
</reference>
<protein>
    <submittedName>
        <fullName evidence="1">Uncharacterized protein</fullName>
    </submittedName>
</protein>
<dbReference type="EMBL" id="JASBWU010000003">
    <property type="protein sequence ID" value="KAJ9123263.1"/>
    <property type="molecule type" value="Genomic_DNA"/>
</dbReference>
<accession>A0ACC2XGV7</accession>
<proteinExistence type="predicted"/>
<comment type="caution">
    <text evidence="1">The sequence shown here is derived from an EMBL/GenBank/DDBJ whole genome shotgun (WGS) entry which is preliminary data.</text>
</comment>
<sequence length="1674" mass="187172">MSISQVFLTAYADVEASGSLSRLPESESISRIHQFLIVFPACIAIVSLFIYFVQQIRHTRQGPKHGRIRLPIDGEEIGNGNGRIRLQDEAAETEEKIQDVWDIRDEELEIDGYPVEEDAFWRKMQFTKLTLISFLLVPAVTNLFTLGYFLSIRSDLDLSASADRKTLQTIVLLAPIYVYALILCVPYLSQKNVAQHWNTTIHLCTILFITWFSQFMDVILPAQDDLFSTIGQDNGRVFSKEHRTLQVFQALQPLLLLPATILAFVIPRGPALHFPAEKIFTPKTLATLKERHAEKLLADRSTPQVPDALNPRIPNVTTEVQSGVWDALLFSFATPVIWKGYTSLSMDLWDLPLPKADMRSMNLFREFKEEYGSTQKQRHARQNRKRWIDRLPAGWSLLIKVFKVNRTLFFVQSTLAVVTAALYYAPSWFLKELVEYLEEHPDRSEIRWGWVWSFALFASNAIMYIAVGFMWSISSTHLQSRIKLQLITLLFSKTLVKKDLASGPTGSAKGDEESLRPASHGVDAPGVENQGQDREGEVEAKKAENKESEEDDVSSKAQVMTLFQIDCERVSEFSFHAFSLIDCPVEILVGGLFLYQLVGISALYGLLASLLTVPLNHFASKIVVTTQDNLMKSRDERTALMNEVLGAIRMLKFMAWERKFESRISKIRNKELKWLKRNYMIEVLFTFIWAVTPVFCIITTFLHYTLVAKQPLTPAIAFPTVSVLNELRFSLATIPETLLNVVQAFVSLRRIEKFMSQAEVTHQEYDTDQISIRSATITWPRDVAPVSTEPLSAPNSMPSTPKVSFSLSDVNLEFPKDGLSLVCGRLGSGKTLLLLGLLGEADVLAGQVICPRSGPGAIEDYGKKIAPQNWIVPSRTAYCPQQAWLQNDTIRGNILFGAPEDEDRYQAVIEACSLTSDLAILEDGSETEIGEKGVNLSGGQRSRVSLARAVYSRASTLILDDILSAVDAHTAASIMRNCFQGPLMRNRTVILVSHHIQLVSPAAEYIVALEKGDVTYAGDRAGFIAGGFMEDLDKENEAEQPAPHANDQQNLMDSKAKNKHLILNAEASEPASETTSLAESDTVVDEEEKEAVTLPERRAPRKLVEEERRATASTLRYAVLYYGSIRASTQIHKRMLERILFATIRFHDTSVRGRTLNRFGKDMEGLDSSTADNFGKTVFYALNIVVTFSSIAYVGGRYFVAFTMVLFIIYFQAGKIFSAASRDMRRLDSVTKSPLYAIFGEAISGKAFCGICHSSHAHHLVYTITGVQVLRAYGASVNMFRLMMKIADSNVSSFIWYWTLNRWISARFNLLSSVVVGVTGVVCLLSGASAASTGFALSFAGTVSGDLLFVVRRFVSLEQSMVAMERIVEYSELPLEAPEFVEPRPPASWPSEGAIDVSDLVIRYSPELPNVLHGISFHVEPRQKVGIVGATGCGKSTLALSLFRFVEPTEGSIQIDGLDITKVGLTDLRQRVTIIPQDPTILSGTLRSTLDVFDEYSDDEIYEALRRVHLLSKDEQQANGGNVHAIDEQEGRNRNMFKDLDNAVSEGGDNYSQGQKQLICMARAILKRNKILVMDEATASIDYETDELIGKTIREEFSESTILTIAHRLATIIDYDKVLVMDKGYIAEYDSPATLLKDHNSKFYALCRATGNAEFKNLRRMAAEAEARRKDKST</sequence>
<gene>
    <name evidence="1" type="ORF">QFC22_001460</name>
</gene>
<keyword evidence="2" id="KW-1185">Reference proteome</keyword>
<evidence type="ECO:0000313" key="2">
    <source>
        <dbReference type="Proteomes" id="UP001243375"/>
    </source>
</evidence>
<dbReference type="Proteomes" id="UP001243375">
    <property type="component" value="Unassembled WGS sequence"/>
</dbReference>